<name>A0A1F7UXJ6_9BACT</name>
<evidence type="ECO:0000256" key="3">
    <source>
        <dbReference type="ARBA" id="ARBA00022771"/>
    </source>
</evidence>
<keyword evidence="2 7" id="KW-0227">DNA damage</keyword>
<evidence type="ECO:0000256" key="5">
    <source>
        <dbReference type="ARBA" id="ARBA00023172"/>
    </source>
</evidence>
<dbReference type="Pfam" id="PF21175">
    <property type="entry name" value="RecR_C"/>
    <property type="match status" value="1"/>
</dbReference>
<dbReference type="GO" id="GO:0003677">
    <property type="term" value="F:DNA binding"/>
    <property type="evidence" value="ECO:0007669"/>
    <property type="project" value="UniProtKB-UniRule"/>
</dbReference>
<feature type="zinc finger region" description="C4-type" evidence="7">
    <location>
        <begin position="58"/>
        <end position="73"/>
    </location>
</feature>
<evidence type="ECO:0000313" key="9">
    <source>
        <dbReference type="EMBL" id="OGL82999.1"/>
    </source>
</evidence>
<dbReference type="InterPro" id="IPR006171">
    <property type="entry name" value="TOPRIM_dom"/>
</dbReference>
<dbReference type="NCBIfam" id="TIGR00615">
    <property type="entry name" value="recR"/>
    <property type="match status" value="1"/>
</dbReference>
<comment type="caution">
    <text evidence="9">The sequence shown here is derived from an EMBL/GenBank/DDBJ whole genome shotgun (WGS) entry which is preliminary data.</text>
</comment>
<dbReference type="GO" id="GO:0008270">
    <property type="term" value="F:zinc ion binding"/>
    <property type="evidence" value="ECO:0007669"/>
    <property type="project" value="UniProtKB-KW"/>
</dbReference>
<evidence type="ECO:0000256" key="4">
    <source>
        <dbReference type="ARBA" id="ARBA00022833"/>
    </source>
</evidence>
<keyword evidence="5 7" id="KW-0233">DNA recombination</keyword>
<dbReference type="GO" id="GO:0006281">
    <property type="term" value="P:DNA repair"/>
    <property type="evidence" value="ECO:0007669"/>
    <property type="project" value="UniProtKB-UniRule"/>
</dbReference>
<dbReference type="Pfam" id="PF21176">
    <property type="entry name" value="RecR_HhH"/>
    <property type="match status" value="1"/>
</dbReference>
<evidence type="ECO:0000259" key="8">
    <source>
        <dbReference type="PROSITE" id="PS50880"/>
    </source>
</evidence>
<comment type="function">
    <text evidence="7">May play a role in DNA repair. It seems to be involved in an RecBC-independent recombinational process of DNA repair. It may act with RecF and RecO.</text>
</comment>
<sequence>MSRYPEPLRRAIEAFMVLPGIGRRTAERFAFSLLQGKQETAALLATSILNLHKQVTACKQCGQFSEKSICSICGNVKRNKMELCVVAEGRDIFPIEQTNLYHGLYFVLGGLLNPIEGINPKQLRFKELYERIKSDGIIEIILALNNNLEGDATALYLAKLLKPTKIKITRLARGLPTGSRLEYADEATLQSAFLNRKEI</sequence>
<dbReference type="PANTHER" id="PTHR30446:SF0">
    <property type="entry name" value="RECOMBINATION PROTEIN RECR"/>
    <property type="match status" value="1"/>
</dbReference>
<evidence type="ECO:0000256" key="1">
    <source>
        <dbReference type="ARBA" id="ARBA00022723"/>
    </source>
</evidence>
<organism evidence="9 10">
    <name type="scientific">Candidatus Uhrbacteria bacterium RIFCSPLOWO2_01_FULL_47_25</name>
    <dbReference type="NCBI Taxonomy" id="1802402"/>
    <lineage>
        <taxon>Bacteria</taxon>
        <taxon>Candidatus Uhriibacteriota</taxon>
    </lineage>
</organism>
<dbReference type="Gene3D" id="6.10.250.240">
    <property type="match status" value="1"/>
</dbReference>
<dbReference type="InterPro" id="IPR000093">
    <property type="entry name" value="DNA_Rcmb_RecR"/>
</dbReference>
<keyword evidence="3 7" id="KW-0863">Zinc-finger</keyword>
<dbReference type="Proteomes" id="UP000176846">
    <property type="component" value="Unassembled WGS sequence"/>
</dbReference>
<evidence type="ECO:0000256" key="6">
    <source>
        <dbReference type="ARBA" id="ARBA00023204"/>
    </source>
</evidence>
<dbReference type="SMART" id="SM00493">
    <property type="entry name" value="TOPRIM"/>
    <property type="match status" value="1"/>
</dbReference>
<evidence type="ECO:0000256" key="2">
    <source>
        <dbReference type="ARBA" id="ARBA00022763"/>
    </source>
</evidence>
<dbReference type="EMBL" id="MGEK01000004">
    <property type="protein sequence ID" value="OGL82999.1"/>
    <property type="molecule type" value="Genomic_DNA"/>
</dbReference>
<dbReference type="PROSITE" id="PS01300">
    <property type="entry name" value="RECR"/>
    <property type="match status" value="1"/>
</dbReference>
<dbReference type="HAMAP" id="MF_00017">
    <property type="entry name" value="RecR"/>
    <property type="match status" value="1"/>
</dbReference>
<evidence type="ECO:0000313" key="10">
    <source>
        <dbReference type="Proteomes" id="UP000176846"/>
    </source>
</evidence>
<dbReference type="AlphaFoldDB" id="A0A1F7UXJ6"/>
<keyword evidence="1 7" id="KW-0479">Metal-binding</keyword>
<proteinExistence type="inferred from homology"/>
<dbReference type="SUPFAM" id="SSF111304">
    <property type="entry name" value="Recombination protein RecR"/>
    <property type="match status" value="1"/>
</dbReference>
<accession>A0A1F7UXJ6</accession>
<dbReference type="InterPro" id="IPR023627">
    <property type="entry name" value="Rcmb_RecR"/>
</dbReference>
<protein>
    <recommendedName>
        <fullName evidence="7">Recombination protein RecR</fullName>
    </recommendedName>
</protein>
<reference evidence="9 10" key="1">
    <citation type="journal article" date="2016" name="Nat. Commun.">
        <title>Thousands of microbial genomes shed light on interconnected biogeochemical processes in an aquifer system.</title>
        <authorList>
            <person name="Anantharaman K."/>
            <person name="Brown C.T."/>
            <person name="Hug L.A."/>
            <person name="Sharon I."/>
            <person name="Castelle C.J."/>
            <person name="Probst A.J."/>
            <person name="Thomas B.C."/>
            <person name="Singh A."/>
            <person name="Wilkins M.J."/>
            <person name="Karaoz U."/>
            <person name="Brodie E.L."/>
            <person name="Williams K.H."/>
            <person name="Hubbard S.S."/>
            <person name="Banfield J.F."/>
        </authorList>
    </citation>
    <scope>NUCLEOTIDE SEQUENCE [LARGE SCALE GENOMIC DNA]</scope>
</reference>
<gene>
    <name evidence="7" type="primary">recR</name>
    <name evidence="9" type="ORF">A2936_03535</name>
</gene>
<dbReference type="Gene3D" id="1.10.8.420">
    <property type="entry name" value="RecR Domain 1"/>
    <property type="match status" value="1"/>
</dbReference>
<dbReference type="Pfam" id="PF13662">
    <property type="entry name" value="Toprim_4"/>
    <property type="match status" value="1"/>
</dbReference>
<dbReference type="InterPro" id="IPR034137">
    <property type="entry name" value="TOPRIM_RecR"/>
</dbReference>
<keyword evidence="4 7" id="KW-0862">Zinc</keyword>
<dbReference type="PROSITE" id="PS50880">
    <property type="entry name" value="TOPRIM"/>
    <property type="match status" value="1"/>
</dbReference>
<dbReference type="GO" id="GO:0006310">
    <property type="term" value="P:DNA recombination"/>
    <property type="evidence" value="ECO:0007669"/>
    <property type="project" value="UniProtKB-UniRule"/>
</dbReference>
<dbReference type="InterPro" id="IPR015967">
    <property type="entry name" value="Rcmb_RecR_Znf"/>
</dbReference>
<dbReference type="PANTHER" id="PTHR30446">
    <property type="entry name" value="RECOMBINATION PROTEIN RECR"/>
    <property type="match status" value="1"/>
</dbReference>
<evidence type="ECO:0000256" key="7">
    <source>
        <dbReference type="HAMAP-Rule" id="MF_00017"/>
    </source>
</evidence>
<keyword evidence="6 7" id="KW-0234">DNA repair</keyword>
<dbReference type="Gene3D" id="3.40.1360.10">
    <property type="match status" value="1"/>
</dbReference>
<dbReference type="CDD" id="cd01025">
    <property type="entry name" value="TOPRIM_recR"/>
    <property type="match status" value="1"/>
</dbReference>
<feature type="domain" description="Toprim" evidence="8">
    <location>
        <begin position="81"/>
        <end position="176"/>
    </location>
</feature>
<comment type="similarity">
    <text evidence="7">Belongs to the RecR family.</text>
</comment>